<feature type="compositionally biased region" description="Basic and acidic residues" evidence="1">
    <location>
        <begin position="20"/>
        <end position="36"/>
    </location>
</feature>
<sequence>MAEEGEVRRIRSNAGMQGRGKRDIPEKTHRAVDQQHEPAGNRNCFASPRRKPGFTCTPITPNRRSGKLQQPIRSRPRFPCESRRKVELTPVFSARGKAEFADISHKELSGLAYCQLNPQNTRGSSDKACLRVRRCLWRGSRAGGVSAQVSRRARLAGRVVGGRLRVCMGTSCCRLLAVDVSWSSVRHRRRWRITRLVVFGHVWLRRRVSVVVATPGTSVDLCFTAFGVGPLVFVRGSMNTEAYCNILDNEMLPTLWRFYGMDPCYFQEVNARYHVSRATMQWYAENNVRRLDWPAQSSDINPIEHLWDELDRRVRARQARPKSIAHFMEWLQEDWRRIPVDVLQTLVESMPDRVAAVIAARGGVPYPALVRAYAGSPVVFPLLHAFNAGWAGERNIFRALFSARNLSVLVTCGKAFIGCSRKIKLDPGSELGLFDLGSGKMLRQRGISEVQNALGESIAAAGRGGFLQFSSDSGREGNGGGKREIPEKTPLTCGIVRYDSHLRKSEGDPAGDCTLMGGEESNRSVTAAPQG</sequence>
<dbReference type="InterPro" id="IPR036397">
    <property type="entry name" value="RNaseH_sf"/>
</dbReference>
<dbReference type="Gene3D" id="3.30.420.10">
    <property type="entry name" value="Ribonuclease H-like superfamily/Ribonuclease H"/>
    <property type="match status" value="1"/>
</dbReference>
<dbReference type="Proteomes" id="UP001159363">
    <property type="component" value="Chromosome 16"/>
</dbReference>
<proteinExistence type="predicted"/>
<dbReference type="PANTHER" id="PTHR23022:SF134">
    <property type="entry name" value="TRANSPOSABLE ELEMENT TC1 TRANSPOSASE"/>
    <property type="match status" value="1"/>
</dbReference>
<name>A0ABQ9G3V5_9NEOP</name>
<keyword evidence="3" id="KW-1185">Reference proteome</keyword>
<feature type="region of interest" description="Disordered" evidence="1">
    <location>
        <begin position="1"/>
        <end position="73"/>
    </location>
</feature>
<reference evidence="2 3" key="1">
    <citation type="submission" date="2023-02" db="EMBL/GenBank/DDBJ databases">
        <title>LHISI_Scaffold_Assembly.</title>
        <authorList>
            <person name="Stuart O.P."/>
            <person name="Cleave R."/>
            <person name="Magrath M.J.L."/>
            <person name="Mikheyev A.S."/>
        </authorList>
    </citation>
    <scope>NUCLEOTIDE SEQUENCE [LARGE SCALE GENOMIC DNA]</scope>
    <source>
        <strain evidence="2">Daus_M_001</strain>
        <tissue evidence="2">Leg muscle</tissue>
    </source>
</reference>
<comment type="caution">
    <text evidence="2">The sequence shown here is derived from an EMBL/GenBank/DDBJ whole genome shotgun (WGS) entry which is preliminary data.</text>
</comment>
<feature type="compositionally biased region" description="Polar residues" evidence="1">
    <location>
        <begin position="57"/>
        <end position="72"/>
    </location>
</feature>
<accession>A0ABQ9G3V5</accession>
<dbReference type="EMBL" id="JARBHB010000017">
    <property type="protein sequence ID" value="KAJ8866023.1"/>
    <property type="molecule type" value="Genomic_DNA"/>
</dbReference>
<protein>
    <recommendedName>
        <fullName evidence="4">Transposase</fullName>
    </recommendedName>
</protein>
<dbReference type="InterPro" id="IPR052338">
    <property type="entry name" value="Transposase_5"/>
</dbReference>
<evidence type="ECO:0000256" key="1">
    <source>
        <dbReference type="SAM" id="MobiDB-lite"/>
    </source>
</evidence>
<dbReference type="PANTHER" id="PTHR23022">
    <property type="entry name" value="TRANSPOSABLE ELEMENT-RELATED"/>
    <property type="match status" value="1"/>
</dbReference>
<evidence type="ECO:0008006" key="4">
    <source>
        <dbReference type="Google" id="ProtNLM"/>
    </source>
</evidence>
<gene>
    <name evidence="2" type="ORF">PR048_033547</name>
</gene>
<organism evidence="2 3">
    <name type="scientific">Dryococelus australis</name>
    <dbReference type="NCBI Taxonomy" id="614101"/>
    <lineage>
        <taxon>Eukaryota</taxon>
        <taxon>Metazoa</taxon>
        <taxon>Ecdysozoa</taxon>
        <taxon>Arthropoda</taxon>
        <taxon>Hexapoda</taxon>
        <taxon>Insecta</taxon>
        <taxon>Pterygota</taxon>
        <taxon>Neoptera</taxon>
        <taxon>Polyneoptera</taxon>
        <taxon>Phasmatodea</taxon>
        <taxon>Verophasmatodea</taxon>
        <taxon>Anareolatae</taxon>
        <taxon>Phasmatidae</taxon>
        <taxon>Eurycanthinae</taxon>
        <taxon>Dryococelus</taxon>
    </lineage>
</organism>
<evidence type="ECO:0000313" key="3">
    <source>
        <dbReference type="Proteomes" id="UP001159363"/>
    </source>
</evidence>
<feature type="region of interest" description="Disordered" evidence="1">
    <location>
        <begin position="502"/>
        <end position="531"/>
    </location>
</feature>
<evidence type="ECO:0000313" key="2">
    <source>
        <dbReference type="EMBL" id="KAJ8866023.1"/>
    </source>
</evidence>